<evidence type="ECO:0000256" key="2">
    <source>
        <dbReference type="SAM" id="MobiDB-lite"/>
    </source>
</evidence>
<dbReference type="PANTHER" id="PTHR35046">
    <property type="entry name" value="ZINC KNUCKLE (CCHC-TYPE) FAMILY PROTEIN"/>
    <property type="match status" value="1"/>
</dbReference>
<evidence type="ECO:0000256" key="1">
    <source>
        <dbReference type="PROSITE-ProRule" id="PRU00047"/>
    </source>
</evidence>
<reference evidence="4" key="1">
    <citation type="journal article" date="2012" name="Theor. Appl. Genet.">
        <title>Development of candidate gene markers associated to common bacterial blight resistance in common bean.</title>
        <authorList>
            <person name="Shi C."/>
            <person name="Yu K."/>
            <person name="Xie W."/>
            <person name="Perry G."/>
            <person name="Navabi A."/>
            <person name="Peter Pauls K."/>
            <person name="Miklas P.N."/>
            <person name="Fourie D."/>
        </authorList>
    </citation>
    <scope>NUCLEOTIDE SEQUENCE</scope>
</reference>
<dbReference type="PROSITE" id="PS50158">
    <property type="entry name" value="ZF_CCHC"/>
    <property type="match status" value="2"/>
</dbReference>
<protein>
    <submittedName>
        <fullName evidence="4">Phytoalexin-deficient 4-2 protein</fullName>
    </submittedName>
</protein>
<feature type="region of interest" description="Disordered" evidence="2">
    <location>
        <begin position="331"/>
        <end position="350"/>
    </location>
</feature>
<accession>I7A4H7</accession>
<dbReference type="GO" id="GO:0003676">
    <property type="term" value="F:nucleic acid binding"/>
    <property type="evidence" value="ECO:0007669"/>
    <property type="project" value="InterPro"/>
</dbReference>
<evidence type="ECO:0000313" key="4">
    <source>
        <dbReference type="EMBL" id="AFN88195.1"/>
    </source>
</evidence>
<dbReference type="Pfam" id="PF03732">
    <property type="entry name" value="Retrotrans_gag"/>
    <property type="match status" value="1"/>
</dbReference>
<dbReference type="SUPFAM" id="SSF57756">
    <property type="entry name" value="Retrovirus zinc finger-like domains"/>
    <property type="match status" value="2"/>
</dbReference>
<organism evidence="4">
    <name type="scientific">Phaseolus vulgaris</name>
    <name type="common">Kidney bean</name>
    <name type="synonym">French bean</name>
    <dbReference type="NCBI Taxonomy" id="3885"/>
    <lineage>
        <taxon>Eukaryota</taxon>
        <taxon>Viridiplantae</taxon>
        <taxon>Streptophyta</taxon>
        <taxon>Embryophyta</taxon>
        <taxon>Tracheophyta</taxon>
        <taxon>Spermatophyta</taxon>
        <taxon>Magnoliopsida</taxon>
        <taxon>eudicotyledons</taxon>
        <taxon>Gunneridae</taxon>
        <taxon>Pentapetalae</taxon>
        <taxon>rosids</taxon>
        <taxon>fabids</taxon>
        <taxon>Fabales</taxon>
        <taxon>Fabaceae</taxon>
        <taxon>Papilionoideae</taxon>
        <taxon>50 kb inversion clade</taxon>
        <taxon>NPAAA clade</taxon>
        <taxon>indigoferoid/millettioid clade</taxon>
        <taxon>Phaseoleae</taxon>
        <taxon>Phaseolus</taxon>
    </lineage>
</organism>
<keyword evidence="1" id="KW-0479">Metal-binding</keyword>
<dbReference type="InterPro" id="IPR005162">
    <property type="entry name" value="Retrotrans_gag_dom"/>
</dbReference>
<feature type="compositionally biased region" description="Basic and acidic residues" evidence="2">
    <location>
        <begin position="79"/>
        <end position="90"/>
    </location>
</feature>
<dbReference type="AlphaFoldDB" id="I7A4H7"/>
<dbReference type="Gene3D" id="4.10.60.10">
    <property type="entry name" value="Zinc finger, CCHC-type"/>
    <property type="match status" value="1"/>
</dbReference>
<dbReference type="PANTHER" id="PTHR35046:SF26">
    <property type="entry name" value="RNA-DIRECTED DNA POLYMERASE"/>
    <property type="match status" value="1"/>
</dbReference>
<sequence length="1004" mass="116140">MANLSSGESSKPHSPQKAYLIGELKDAKLAIAQKDEVIRQMEARLQRLEMDREDTPQYRERRHHHHHRHTSRSSQSSYGHHEEPEWRRHHNFEDRRQNVAKPYLPYVKLPTFNGDGDPNVYLGWEAKCEQIFNVHEVQDDQKACMRARFVPPPYRKEHLLRFQRLHQGHRTVDEYFQDFKTTLVRINMHDNEETKIAKFVGGLRREIKDFVELHEYSSLKKVVHLAIKVESHLLKTTTFKHTHDDGFYNSSWKDTHKPFTKTSPSNFSNQPTSKPKVSTQNPSTPKSPTKTSKTKCFKCLSFGHIAVTCPNKQTIMLQVVNQHHLTINNKRENEREKEGQDNLGLIPLPPRDAISNPPKLSHLLRGFFTKYFIPKSSFQMFLPVDSLRRLTPTHIIRKLGPLTKQAQNRYLDSKSMAELTSALLENRVEAGPRPRTEFLSGTPNMPTKFVDNSFVPGEHDTNPKMTKDIISKIQKGQSSQNSKLRLTKHQDNISRRRIHEPEHLKFFLLVFLNKGIWEAIENGPFIPQVKKDDVFVDKPRSEWTEKDSKKAKFDWIAKNIITSSLSCDEFFRISQCEIAKEMWDILEVTHEGTNDVKRARKHALIQEYEMFRMQKGETISEVHKRFSHIVNHLMGFGKTFEEEELNIKILKCLDRTWQPKVTAMSESKDLTSMSTTCLFGKLRKHELEMNRLFVQENNDKQNKGITLKTVGYRRCQDSSDSEEDTFSLLSKKFSKLLRKNSNKHQSSKRYNSKKPSDFNTNKYTCFGCGEKGHIKAECPKSEAKETIDFKKRERRGKTNKAYIAWGDNEVSSSNSPSEDAEANLCLKSFISSSVSSSSSSKGDRYYQLLEAFKETHEEANKLVLLNNRLKENQSIKISKQPIVLLLQLFKEGPIWFCIFSKYHTAKGEQQGSPNNEPVVLVFRHLEKSGSFRVGRLPSRVGAKYEQQGLTNLFPWCLDTSRGSDSFRVGRLPLESGCQEQSSKVRLVKSSFSLSKAEASYTPWC</sequence>
<dbReference type="Pfam" id="PF00098">
    <property type="entry name" value="zf-CCHC"/>
    <property type="match status" value="1"/>
</dbReference>
<feature type="compositionally biased region" description="Polar residues" evidence="2">
    <location>
        <begin position="260"/>
        <end position="281"/>
    </location>
</feature>
<dbReference type="GO" id="GO:0008270">
    <property type="term" value="F:zinc ion binding"/>
    <property type="evidence" value="ECO:0007669"/>
    <property type="project" value="UniProtKB-KW"/>
</dbReference>
<proteinExistence type="predicted"/>
<keyword evidence="1" id="KW-0862">Zinc</keyword>
<evidence type="ECO:0000259" key="3">
    <source>
        <dbReference type="PROSITE" id="PS50158"/>
    </source>
</evidence>
<feature type="domain" description="CCHC-type" evidence="3">
    <location>
        <begin position="295"/>
        <end position="311"/>
    </location>
</feature>
<keyword evidence="1" id="KW-0863">Zinc-finger</keyword>
<dbReference type="InterPro" id="IPR001878">
    <property type="entry name" value="Znf_CCHC"/>
</dbReference>
<feature type="compositionally biased region" description="Low complexity" evidence="2">
    <location>
        <begin position="282"/>
        <end position="291"/>
    </location>
</feature>
<feature type="compositionally biased region" description="Basic and acidic residues" evidence="2">
    <location>
        <begin position="50"/>
        <end position="59"/>
    </location>
</feature>
<feature type="domain" description="CCHC-type" evidence="3">
    <location>
        <begin position="765"/>
        <end position="780"/>
    </location>
</feature>
<dbReference type="EMBL" id="JX000234">
    <property type="protein sequence ID" value="AFN88195.1"/>
    <property type="molecule type" value="Genomic_DNA"/>
</dbReference>
<dbReference type="InterPro" id="IPR036875">
    <property type="entry name" value="Znf_CCHC_sf"/>
</dbReference>
<feature type="compositionally biased region" description="Basic residues" evidence="2">
    <location>
        <begin position="60"/>
        <end position="71"/>
    </location>
</feature>
<name>I7A4H7_PHAVU</name>
<dbReference type="Pfam" id="PF14223">
    <property type="entry name" value="Retrotran_gag_2"/>
    <property type="match status" value="1"/>
</dbReference>
<feature type="compositionally biased region" description="Basic and acidic residues" evidence="2">
    <location>
        <begin position="331"/>
        <end position="340"/>
    </location>
</feature>
<feature type="region of interest" description="Disordered" evidence="2">
    <location>
        <begin position="50"/>
        <end position="90"/>
    </location>
</feature>
<feature type="region of interest" description="Disordered" evidence="2">
    <location>
        <begin position="259"/>
        <end position="293"/>
    </location>
</feature>
<dbReference type="SMART" id="SM00343">
    <property type="entry name" value="ZnF_C2HC"/>
    <property type="match status" value="2"/>
</dbReference>